<gene>
    <name evidence="1" type="ORF">MNB_SV-14-502</name>
</gene>
<reference evidence="1" key="1">
    <citation type="submission" date="2016-10" db="EMBL/GenBank/DDBJ databases">
        <authorList>
            <person name="de Groot N.N."/>
        </authorList>
    </citation>
    <scope>NUCLEOTIDE SEQUENCE</scope>
</reference>
<accession>A0A1W1CU00</accession>
<proteinExistence type="predicted"/>
<dbReference type="EMBL" id="FPHN01000268">
    <property type="protein sequence ID" value="SFV69177.1"/>
    <property type="molecule type" value="Genomic_DNA"/>
</dbReference>
<sequence>MKKADDKLIVKKDLTFEGASTYQDLTNGVIELAGNFYQKGVETTYGWGNYSTKDSVKSVSNNAYSFYPTENNHISSFYPTENFKVILNGKSLQRVSFESPDSSRFMNLEIVNDDVIFDLDAGKKVSVIDGLYLDESLYNSTYKDNEFITYGRYRDIHKTYMPLTRGLHLIALPIKASLDENQIKTIFSDVNISYVLKYDFDNSQWQGFSNSSVVSKKMTDAKVETLTNLDAGDGIFVDIEGDVELKFPRDNGYKFADKVNIESLASGWHLLGTNRLVKLDKLLNDNSEIKLIWRYKDSKWSFLSNDSEIKEEYRRREIPQSEDTNATNSGFWVYVN</sequence>
<name>A0A1W1CU00_9ZZZZ</name>
<evidence type="ECO:0000313" key="1">
    <source>
        <dbReference type="EMBL" id="SFV69177.1"/>
    </source>
</evidence>
<dbReference type="AlphaFoldDB" id="A0A1W1CU00"/>
<protein>
    <submittedName>
        <fullName evidence="1">Uncharacterized protein</fullName>
    </submittedName>
</protein>
<organism evidence="1">
    <name type="scientific">hydrothermal vent metagenome</name>
    <dbReference type="NCBI Taxonomy" id="652676"/>
    <lineage>
        <taxon>unclassified sequences</taxon>
        <taxon>metagenomes</taxon>
        <taxon>ecological metagenomes</taxon>
    </lineage>
</organism>